<dbReference type="GO" id="GO:0043565">
    <property type="term" value="F:sequence-specific DNA binding"/>
    <property type="evidence" value="ECO:0007669"/>
    <property type="project" value="InterPro"/>
</dbReference>
<evidence type="ECO:0000256" key="2">
    <source>
        <dbReference type="ARBA" id="ARBA00023125"/>
    </source>
</evidence>
<keyword evidence="2" id="KW-0238">DNA-binding</keyword>
<dbReference type="SUPFAM" id="SSF46689">
    <property type="entry name" value="Homeodomain-like"/>
    <property type="match status" value="2"/>
</dbReference>
<dbReference type="PROSITE" id="PS01124">
    <property type="entry name" value="HTH_ARAC_FAMILY_2"/>
    <property type="match status" value="1"/>
</dbReference>
<evidence type="ECO:0000313" key="6">
    <source>
        <dbReference type="Proteomes" id="UP000077519"/>
    </source>
</evidence>
<dbReference type="EMBL" id="LVHI01000012">
    <property type="protein sequence ID" value="OAK54815.1"/>
    <property type="molecule type" value="Genomic_DNA"/>
</dbReference>
<evidence type="ECO:0000259" key="4">
    <source>
        <dbReference type="PROSITE" id="PS01124"/>
    </source>
</evidence>
<evidence type="ECO:0000313" key="5">
    <source>
        <dbReference type="EMBL" id="OAK54815.1"/>
    </source>
</evidence>
<accession>A0A177YH62</accession>
<evidence type="ECO:0000256" key="1">
    <source>
        <dbReference type="ARBA" id="ARBA00023015"/>
    </source>
</evidence>
<keyword evidence="6" id="KW-1185">Reference proteome</keyword>
<sequence>MSTVSIDTYDLEEAEEVFSAAYSKMHFSAPPGTPTHTKVERSQLDNLTHDEIDFNYELKAHVDPLPDIALCRVHSGILTQQYPGGHLEGARADEITVVGSQIGKPFQINAHSAHYDVVTIDRARFDRAAGGSSAIGEPSPATLTGTSPISPEATAHLISVVDHITRDVMRSPYASSSPLVIDSVSNYLASALLQAFPTTALLEPTIEDRHDSTPALLRKAIAFIDDNAERSIAMSDIAESIYVSPRSLQYMFRKHLDTTPTEYLRRVRLHQAHLELVASDRMRTTVGQIAAGWGFGHLGRFASYYRQHYGVSPHQTLRR</sequence>
<proteinExistence type="predicted"/>
<keyword evidence="1" id="KW-0805">Transcription regulation</keyword>
<dbReference type="GO" id="GO:0003700">
    <property type="term" value="F:DNA-binding transcription factor activity"/>
    <property type="evidence" value="ECO:0007669"/>
    <property type="project" value="InterPro"/>
</dbReference>
<gene>
    <name evidence="5" type="ORF">A3K89_05735</name>
</gene>
<reference evidence="5 6" key="1">
    <citation type="submission" date="2016-03" db="EMBL/GenBank/DDBJ databases">
        <title>Genome sequence of Rhodococcus kyotonensis KB10.</title>
        <authorList>
            <person name="Jeong H."/>
            <person name="Hong C.E."/>
            <person name="Jo S.H."/>
            <person name="Park J.M."/>
        </authorList>
    </citation>
    <scope>NUCLEOTIDE SEQUENCE [LARGE SCALE GENOMIC DNA]</scope>
    <source>
        <strain evidence="5 6">KB10</strain>
    </source>
</reference>
<dbReference type="PROSITE" id="PS00041">
    <property type="entry name" value="HTH_ARAC_FAMILY_1"/>
    <property type="match status" value="1"/>
</dbReference>
<dbReference type="InterPro" id="IPR018062">
    <property type="entry name" value="HTH_AraC-typ_CS"/>
</dbReference>
<evidence type="ECO:0000256" key="3">
    <source>
        <dbReference type="ARBA" id="ARBA00023163"/>
    </source>
</evidence>
<dbReference type="SMART" id="SM00342">
    <property type="entry name" value="HTH_ARAC"/>
    <property type="match status" value="1"/>
</dbReference>
<dbReference type="InterPro" id="IPR050204">
    <property type="entry name" value="AraC_XylS_family_regulators"/>
</dbReference>
<feature type="domain" description="HTH araC/xylS-type" evidence="4">
    <location>
        <begin position="218"/>
        <end position="319"/>
    </location>
</feature>
<dbReference type="InterPro" id="IPR009057">
    <property type="entry name" value="Homeodomain-like_sf"/>
</dbReference>
<dbReference type="Pfam" id="PF12833">
    <property type="entry name" value="HTH_18"/>
    <property type="match status" value="1"/>
</dbReference>
<organism evidence="5 6">
    <name type="scientific">Rhodococcoides kyotonense</name>
    <dbReference type="NCBI Taxonomy" id="398843"/>
    <lineage>
        <taxon>Bacteria</taxon>
        <taxon>Bacillati</taxon>
        <taxon>Actinomycetota</taxon>
        <taxon>Actinomycetes</taxon>
        <taxon>Mycobacteriales</taxon>
        <taxon>Nocardiaceae</taxon>
        <taxon>Rhodococcoides</taxon>
    </lineage>
</organism>
<dbReference type="PANTHER" id="PTHR46796:SF12">
    <property type="entry name" value="HTH-TYPE DNA-BINDING TRANSCRIPTIONAL ACTIVATOR EUTR"/>
    <property type="match status" value="1"/>
</dbReference>
<keyword evidence="3" id="KW-0804">Transcription</keyword>
<dbReference type="RefSeq" id="WP_084423724.1">
    <property type="nucleotide sequence ID" value="NZ_LVHI01000012.1"/>
</dbReference>
<dbReference type="AlphaFoldDB" id="A0A177YH62"/>
<dbReference type="PANTHER" id="PTHR46796">
    <property type="entry name" value="HTH-TYPE TRANSCRIPTIONAL ACTIVATOR RHAS-RELATED"/>
    <property type="match status" value="1"/>
</dbReference>
<comment type="caution">
    <text evidence="5">The sequence shown here is derived from an EMBL/GenBank/DDBJ whole genome shotgun (WGS) entry which is preliminary data.</text>
</comment>
<protein>
    <recommendedName>
        <fullName evidence="4">HTH araC/xylS-type domain-containing protein</fullName>
    </recommendedName>
</protein>
<dbReference type="InterPro" id="IPR018060">
    <property type="entry name" value="HTH_AraC"/>
</dbReference>
<dbReference type="Proteomes" id="UP000077519">
    <property type="component" value="Unassembled WGS sequence"/>
</dbReference>
<name>A0A177YH62_9NOCA</name>
<dbReference type="Gene3D" id="1.10.10.60">
    <property type="entry name" value="Homeodomain-like"/>
    <property type="match status" value="1"/>
</dbReference>